<gene>
    <name evidence="3" type="ORF">GCM10023209_33190</name>
</gene>
<keyword evidence="1" id="KW-0723">Serine/threonine-protein kinase</keyword>
<keyword evidence="1" id="KW-0808">Transferase</keyword>
<name>A0ABP9LL95_9RHOB</name>
<evidence type="ECO:0000256" key="1">
    <source>
        <dbReference type="ARBA" id="ARBA00022527"/>
    </source>
</evidence>
<dbReference type="InterPro" id="IPR003594">
    <property type="entry name" value="HATPase_dom"/>
</dbReference>
<evidence type="ECO:0000313" key="4">
    <source>
        <dbReference type="Proteomes" id="UP001499910"/>
    </source>
</evidence>
<keyword evidence="3" id="KW-0547">Nucleotide-binding</keyword>
<keyword evidence="1" id="KW-0418">Kinase</keyword>
<dbReference type="SUPFAM" id="SSF55874">
    <property type="entry name" value="ATPase domain of HSP90 chaperone/DNA topoisomerase II/histidine kinase"/>
    <property type="match status" value="1"/>
</dbReference>
<proteinExistence type="predicted"/>
<feature type="domain" description="Histidine kinase/HSP90-like ATPase" evidence="2">
    <location>
        <begin position="24"/>
        <end position="152"/>
    </location>
</feature>
<organism evidence="3 4">
    <name type="scientific">[Roseibacterium] beibuensis</name>
    <dbReference type="NCBI Taxonomy" id="1193142"/>
    <lineage>
        <taxon>Bacteria</taxon>
        <taxon>Pseudomonadati</taxon>
        <taxon>Pseudomonadota</taxon>
        <taxon>Alphaproteobacteria</taxon>
        <taxon>Rhodobacterales</taxon>
        <taxon>Roseobacteraceae</taxon>
        <taxon>Roseicyclus</taxon>
    </lineage>
</organism>
<dbReference type="EMBL" id="BAABHW010000006">
    <property type="protein sequence ID" value="GAA5080107.1"/>
    <property type="molecule type" value="Genomic_DNA"/>
</dbReference>
<keyword evidence="4" id="KW-1185">Reference proteome</keyword>
<dbReference type="InterPro" id="IPR050267">
    <property type="entry name" value="Anti-sigma-factor_SerPK"/>
</dbReference>
<dbReference type="RefSeq" id="WP_259553360.1">
    <property type="nucleotide sequence ID" value="NZ_JANXIR010000009.1"/>
</dbReference>
<keyword evidence="3" id="KW-0067">ATP-binding</keyword>
<protein>
    <submittedName>
        <fullName evidence="3">ATP-binding protein</fullName>
    </submittedName>
</protein>
<evidence type="ECO:0000259" key="2">
    <source>
        <dbReference type="Pfam" id="PF13581"/>
    </source>
</evidence>
<dbReference type="GO" id="GO:0005524">
    <property type="term" value="F:ATP binding"/>
    <property type="evidence" value="ECO:0007669"/>
    <property type="project" value="UniProtKB-KW"/>
</dbReference>
<evidence type="ECO:0000313" key="3">
    <source>
        <dbReference type="EMBL" id="GAA5080107.1"/>
    </source>
</evidence>
<dbReference type="Pfam" id="PF13581">
    <property type="entry name" value="HATPase_c_2"/>
    <property type="match status" value="1"/>
</dbReference>
<comment type="caution">
    <text evidence="3">The sequence shown here is derived from an EMBL/GenBank/DDBJ whole genome shotgun (WGS) entry which is preliminary data.</text>
</comment>
<dbReference type="Proteomes" id="UP001499910">
    <property type="component" value="Unassembled WGS sequence"/>
</dbReference>
<dbReference type="PANTHER" id="PTHR35526:SF3">
    <property type="entry name" value="ANTI-SIGMA-F FACTOR RSBW"/>
    <property type="match status" value="1"/>
</dbReference>
<dbReference type="Gene3D" id="3.30.565.10">
    <property type="entry name" value="Histidine kinase-like ATPase, C-terminal domain"/>
    <property type="match status" value="1"/>
</dbReference>
<sequence length="156" mass="16866">MGNTPIIVPESCHNAPARLHLDLEASPDAVRAALLDIGDRLKTWGLSKGQQTDTQIVLAEALNNVVEHAYPTDAGGRIRVEISRSEHHVDCAIRDSGTPMSEGPLPGAALPAIAVTAVQDLPEGGFGWVLIRQLTTGLRYCRVEDENRLTMRLRLG</sequence>
<dbReference type="CDD" id="cd16936">
    <property type="entry name" value="HATPase_RsbW-like"/>
    <property type="match status" value="1"/>
</dbReference>
<dbReference type="PANTHER" id="PTHR35526">
    <property type="entry name" value="ANTI-SIGMA-F FACTOR RSBW-RELATED"/>
    <property type="match status" value="1"/>
</dbReference>
<accession>A0ABP9LL95</accession>
<reference evidence="4" key="1">
    <citation type="journal article" date="2019" name="Int. J. Syst. Evol. Microbiol.">
        <title>The Global Catalogue of Microorganisms (GCM) 10K type strain sequencing project: providing services to taxonomists for standard genome sequencing and annotation.</title>
        <authorList>
            <consortium name="The Broad Institute Genomics Platform"/>
            <consortium name="The Broad Institute Genome Sequencing Center for Infectious Disease"/>
            <person name="Wu L."/>
            <person name="Ma J."/>
        </authorList>
    </citation>
    <scope>NUCLEOTIDE SEQUENCE [LARGE SCALE GENOMIC DNA]</scope>
    <source>
        <strain evidence="4">JCM 18015</strain>
    </source>
</reference>
<dbReference type="InterPro" id="IPR036890">
    <property type="entry name" value="HATPase_C_sf"/>
</dbReference>